<keyword evidence="4" id="KW-1185">Reference proteome</keyword>
<dbReference type="STRING" id="1408157.A0A1J7JG51"/>
<feature type="chain" id="PRO_5012295138" description="Wax synthase domain-containing protein" evidence="2">
    <location>
        <begin position="16"/>
        <end position="499"/>
    </location>
</feature>
<proteinExistence type="predicted"/>
<name>A0A1J7JG51_9PEZI</name>
<evidence type="ECO:0000256" key="2">
    <source>
        <dbReference type="SAM" id="SignalP"/>
    </source>
</evidence>
<sequence length="499" mass="57799">MELFFILALCVSAYSLPFEPRSFNKGSLTASLGNDPSGTPATSQGWTSSPNGRGTLDIIWSCFLTVFLCGWTTICANVPPLGATRIGNFRRKLLVFFEALAGPEFIFHTALGQYISARQSVKEFTDAGFEGWTTKHGFFADMGGFVLHPPDFVPFPVTVRQLHYLVKHGHLDFSDVLLTDSEIEDKNKFDTLTRLITVLQLFWFVIDVLARASLGMAITTLELSTIGFIFCTLFTYFCWRHKPQDVSCPIIIRPKIPLADILVQAGPVAARPYSYTPLEFARRKAHWFEHMWRYCFEHQFWRYCFDLFHFPRFIGWHPVERPITKIWDDQFYDITPGANALLLFVQFGFASIHCVAWHFHFPSDGERLMWRICSIYVVCAMACTWALMYWTFRAWPWIVRRLDGRQATNPSLLSRLYWRWRSSMPRRWLKWAFKAICNNSTYGDPDEKVPLFTGVIFLPLAALYVCARMYIILEDIINLRDLPTSAYESVDWSSFLPHF</sequence>
<keyword evidence="1" id="KW-1133">Transmembrane helix</keyword>
<dbReference type="EMBL" id="KV875100">
    <property type="protein sequence ID" value="OIW26586.1"/>
    <property type="molecule type" value="Genomic_DNA"/>
</dbReference>
<organism evidence="3 4">
    <name type="scientific">Coniochaeta ligniaria NRRL 30616</name>
    <dbReference type="NCBI Taxonomy" id="1408157"/>
    <lineage>
        <taxon>Eukaryota</taxon>
        <taxon>Fungi</taxon>
        <taxon>Dikarya</taxon>
        <taxon>Ascomycota</taxon>
        <taxon>Pezizomycotina</taxon>
        <taxon>Sordariomycetes</taxon>
        <taxon>Sordariomycetidae</taxon>
        <taxon>Coniochaetales</taxon>
        <taxon>Coniochaetaceae</taxon>
        <taxon>Coniochaeta</taxon>
    </lineage>
</organism>
<evidence type="ECO:0000313" key="3">
    <source>
        <dbReference type="EMBL" id="OIW26586.1"/>
    </source>
</evidence>
<dbReference type="PANTHER" id="PTHR35043">
    <property type="entry name" value="TRANSCRIPTION FACTOR DOMAIN-CONTAINING PROTEIN"/>
    <property type="match status" value="1"/>
</dbReference>
<dbReference type="OrthoDB" id="3061561at2759"/>
<protein>
    <recommendedName>
        <fullName evidence="5">Wax synthase domain-containing protein</fullName>
    </recommendedName>
</protein>
<evidence type="ECO:0000313" key="4">
    <source>
        <dbReference type="Proteomes" id="UP000182658"/>
    </source>
</evidence>
<gene>
    <name evidence="3" type="ORF">CONLIGDRAFT_706922</name>
</gene>
<keyword evidence="2" id="KW-0732">Signal</keyword>
<feature type="transmembrane region" description="Helical" evidence="1">
    <location>
        <begin position="217"/>
        <end position="237"/>
    </location>
</feature>
<keyword evidence="1" id="KW-0812">Transmembrane</keyword>
<dbReference type="AlphaFoldDB" id="A0A1J7JG51"/>
<feature type="transmembrane region" description="Helical" evidence="1">
    <location>
        <begin position="340"/>
        <end position="361"/>
    </location>
</feature>
<feature type="transmembrane region" description="Helical" evidence="1">
    <location>
        <begin position="373"/>
        <end position="392"/>
    </location>
</feature>
<keyword evidence="1" id="KW-0472">Membrane</keyword>
<dbReference type="Proteomes" id="UP000182658">
    <property type="component" value="Unassembled WGS sequence"/>
</dbReference>
<evidence type="ECO:0008006" key="5">
    <source>
        <dbReference type="Google" id="ProtNLM"/>
    </source>
</evidence>
<evidence type="ECO:0000256" key="1">
    <source>
        <dbReference type="SAM" id="Phobius"/>
    </source>
</evidence>
<dbReference type="PANTHER" id="PTHR35043:SF8">
    <property type="entry name" value="DUF4220 DOMAIN-CONTAINING PROTEIN"/>
    <property type="match status" value="1"/>
</dbReference>
<feature type="signal peptide" evidence="2">
    <location>
        <begin position="1"/>
        <end position="15"/>
    </location>
</feature>
<dbReference type="InParanoid" id="A0A1J7JG51"/>
<accession>A0A1J7JG51</accession>
<feature type="transmembrane region" description="Helical" evidence="1">
    <location>
        <begin position="449"/>
        <end position="471"/>
    </location>
</feature>
<reference evidence="3 4" key="1">
    <citation type="submission" date="2016-10" db="EMBL/GenBank/DDBJ databases">
        <title>Draft genome sequence of Coniochaeta ligniaria NRRL30616, a lignocellulolytic fungus for bioabatement of inhibitors in plant biomass hydrolysates.</title>
        <authorList>
            <consortium name="DOE Joint Genome Institute"/>
            <person name="Jimenez D.J."/>
            <person name="Hector R.E."/>
            <person name="Riley R."/>
            <person name="Sun H."/>
            <person name="Grigoriev I.V."/>
            <person name="Van Elsas J.D."/>
            <person name="Nichols N.N."/>
        </authorList>
    </citation>
    <scope>NUCLEOTIDE SEQUENCE [LARGE SCALE GENOMIC DNA]</scope>
    <source>
        <strain evidence="3 4">NRRL 30616</strain>
    </source>
</reference>